<dbReference type="EMBL" id="MK580533">
    <property type="protein sequence ID" value="QBL14889.1"/>
    <property type="molecule type" value="Genomic_DNA"/>
</dbReference>
<organism evidence="4 11">
    <name type="scientific">Ranavirus ambystoma1</name>
    <dbReference type="NCBI Taxonomy" id="265294"/>
    <lineage>
        <taxon>Viruses</taxon>
        <taxon>Varidnaviria</taxon>
        <taxon>Bamfordvirae</taxon>
        <taxon>Nucleocytoviricota</taxon>
        <taxon>Megaviricetes</taxon>
        <taxon>Pimascovirales</taxon>
        <taxon>Pimascovirales incertae sedis</taxon>
        <taxon>Iridoviridae</taxon>
        <taxon>Alphairidovirinae</taxon>
        <taxon>Ranavirus</taxon>
    </lineage>
</organism>
<dbReference type="Proteomes" id="UP000316800">
    <property type="component" value="Segment"/>
</dbReference>
<evidence type="ECO:0000313" key="4">
    <source>
        <dbReference type="EMBL" id="ALN37668.1"/>
    </source>
</evidence>
<evidence type="ECO:0000313" key="11">
    <source>
        <dbReference type="Proteomes" id="UP000109578"/>
    </source>
</evidence>
<dbReference type="EMBL" id="KR075873">
    <property type="protein sequence ID" value="ALN36557.1"/>
    <property type="molecule type" value="Genomic_DNA"/>
</dbReference>
<keyword evidence="2" id="KW-0812">Transmembrane</keyword>
<feature type="transmembrane region" description="Helical" evidence="2">
    <location>
        <begin position="76"/>
        <end position="94"/>
    </location>
</feature>
<keyword evidence="2" id="KW-1133">Transmembrane helix</keyword>
<dbReference type="EMBL" id="MK580532">
    <property type="protein sequence ID" value="QBL14781.1"/>
    <property type="molecule type" value="Genomic_DNA"/>
</dbReference>
<evidence type="ECO:0000313" key="13">
    <source>
        <dbReference type="Proteomes" id="UP000316800"/>
    </source>
</evidence>
<evidence type="ECO:0000313" key="8">
    <source>
        <dbReference type="EMBL" id="QBL14997.1"/>
    </source>
</evidence>
<evidence type="ECO:0000313" key="9">
    <source>
        <dbReference type="EMBL" id="QBL15105.1"/>
    </source>
</evidence>
<name>A0A0U2QB90_9VIRU</name>
<evidence type="ECO:0000313" key="7">
    <source>
        <dbReference type="EMBL" id="QBL14889.1"/>
    </source>
</evidence>
<keyword evidence="2" id="KW-0472">Membrane</keyword>
<evidence type="ECO:0000256" key="1">
    <source>
        <dbReference type="SAM" id="MobiDB-lite"/>
    </source>
</evidence>
<dbReference type="EMBL" id="MK580534">
    <property type="protein sequence ID" value="QBL14997.1"/>
    <property type="molecule type" value="Genomic_DNA"/>
</dbReference>
<evidence type="ECO:0000313" key="5">
    <source>
        <dbReference type="EMBL" id="QBL14673.1"/>
    </source>
</evidence>
<feature type="region of interest" description="Disordered" evidence="1">
    <location>
        <begin position="24"/>
        <end position="56"/>
    </location>
</feature>
<dbReference type="Proteomes" id="UP000131316">
    <property type="component" value="Segment"/>
</dbReference>
<evidence type="ECO:0000256" key="2">
    <source>
        <dbReference type="SAM" id="Phobius"/>
    </source>
</evidence>
<evidence type="ECO:0000313" key="6">
    <source>
        <dbReference type="EMBL" id="QBL14781.1"/>
    </source>
</evidence>
<proteinExistence type="predicted"/>
<dbReference type="Proteomes" id="UP000109578">
    <property type="component" value="Segment"/>
</dbReference>
<dbReference type="Proteomes" id="UP000320006">
    <property type="component" value="Segment"/>
</dbReference>
<evidence type="ECO:0000313" key="10">
    <source>
        <dbReference type="EMBL" id="QBL15213.1"/>
    </source>
</evidence>
<evidence type="ECO:0000313" key="12">
    <source>
        <dbReference type="Proteomes" id="UP000131316"/>
    </source>
</evidence>
<accession>A0A0U2QB90</accession>
<evidence type="ECO:0000313" key="14">
    <source>
        <dbReference type="Proteomes" id="UP000317665"/>
    </source>
</evidence>
<dbReference type="Proteomes" id="UP000320450">
    <property type="component" value="Genome"/>
</dbReference>
<dbReference type="Proteomes" id="UP000317665">
    <property type="component" value="Genome"/>
</dbReference>
<evidence type="ECO:0000313" key="3">
    <source>
        <dbReference type="EMBL" id="ALN36557.1"/>
    </source>
</evidence>
<sequence>MSVGHLRKRRYAKVGDIHDMGPILGGVHDVSSPPPNVSSPPNVHYQQQQDDPNDPGCMIHYPGEGWFSNMSTAEKLMLGAVIVAAVVVGVRMFISSGNSRATSSFSTTPYFMG</sequence>
<dbReference type="EMBL" id="MK580535">
    <property type="protein sequence ID" value="QBL15105.1"/>
    <property type="molecule type" value="Genomic_DNA"/>
</dbReference>
<dbReference type="EMBL" id="MK580531">
    <property type="protein sequence ID" value="QBL14673.1"/>
    <property type="molecule type" value="Genomic_DNA"/>
</dbReference>
<dbReference type="Proteomes" id="UP000320273">
    <property type="component" value="Segment"/>
</dbReference>
<gene>
    <name evidence="3" type="ORF">62R</name>
    <name evidence="4" type="ORF">71R</name>
    <name evidence="6" type="ORF">73R</name>
    <name evidence="5" type="ORF">74R</name>
</gene>
<protein>
    <submittedName>
        <fullName evidence="4">L-protein-like protein</fullName>
    </submittedName>
    <submittedName>
        <fullName evidence="8">Putative L-protein</fullName>
    </submittedName>
</protein>
<dbReference type="Proteomes" id="UP000319381">
    <property type="component" value="Segment"/>
</dbReference>
<reference evidence="13 14" key="2">
    <citation type="submission" date="2019-02" db="EMBL/GenBank/DDBJ databases">
        <title>Genome Sequences of Ambystoma tigrinum virus from Outbreaks in western tiger Salamanders in Alberta, Canada.</title>
        <authorList>
            <person name="Lung O."/>
            <person name="Nebroski M."/>
            <person name="Gupta S."/>
            <person name="Goater C."/>
        </authorList>
    </citation>
    <scope>NUCLEOTIDE SEQUENCE [LARGE SCALE GENOMIC DNA]</scope>
    <source>
        <strain evidence="5">2013-ATV-04</strain>
        <strain evidence="6">2013-ATV-12</strain>
        <strain evidence="7">2013-LL1</strain>
        <strain evidence="8">2013-LL2</strain>
        <strain evidence="9">2013-LL3</strain>
        <strain evidence="10">2014-ATV-322</strain>
    </source>
</reference>
<reference evidence="11 12" key="1">
    <citation type="journal article" date="2015" name="G3 (Bethesda)">
        <title>Comparative Genomics of an Emerging Amphibian Virus.</title>
        <authorList>
            <person name="Epstein B."/>
            <person name="Storfer A."/>
        </authorList>
    </citation>
    <scope>NUCLEOTIDE SEQUENCE [LARGE SCALE GENOMIC DNA]</scope>
    <source>
        <strain evidence="4">DAL1</strain>
        <strain evidence="3">HEIDI</strain>
    </source>
</reference>
<dbReference type="EMBL" id="MK580536">
    <property type="protein sequence ID" value="QBL15213.1"/>
    <property type="molecule type" value="Genomic_DNA"/>
</dbReference>
<dbReference type="EMBL" id="KR075884">
    <property type="protein sequence ID" value="ALN37668.1"/>
    <property type="molecule type" value="Genomic_DNA"/>
</dbReference>